<protein>
    <submittedName>
        <fullName evidence="2">Putative penicillin-binding protein PbpX</fullName>
    </submittedName>
</protein>
<dbReference type="EMBL" id="LKET01000011">
    <property type="protein sequence ID" value="KPU46284.1"/>
    <property type="molecule type" value="Genomic_DNA"/>
</dbReference>
<dbReference type="PANTHER" id="PTHR46825:SF9">
    <property type="entry name" value="BETA-LACTAMASE-RELATED DOMAIN-CONTAINING PROTEIN"/>
    <property type="match status" value="1"/>
</dbReference>
<feature type="domain" description="Beta-lactamase-related" evidence="1">
    <location>
        <begin position="37"/>
        <end position="377"/>
    </location>
</feature>
<dbReference type="OrthoDB" id="9797709at2"/>
<dbReference type="RefSeq" id="WP_054873291.1">
    <property type="nucleotide sequence ID" value="NZ_LKET01000011.1"/>
</dbReference>
<accession>A0A0P8WDX6</accession>
<evidence type="ECO:0000313" key="3">
    <source>
        <dbReference type="Proteomes" id="UP000050326"/>
    </source>
</evidence>
<gene>
    <name evidence="2" type="primary">pbpX_1</name>
    <name evidence="2" type="ORF">OXPF_01290</name>
</gene>
<dbReference type="InterPro" id="IPR012338">
    <property type="entry name" value="Beta-lactam/transpept-like"/>
</dbReference>
<sequence>MCGKGMFWGIKKFLGLNKSRNISGQEPAKDIDYKRLEDRIKKISEKYKAAGISVAAVRNGVIDWTASLGYADKENKIAVTSATAFRVASISKVVTSMLVMSLWDKGIINLNEDISTYLGFKVKNPYYPDEPITLENIMTHTSSISDKGTYLAAVESGKGYPPLKEMLILEGAAYNMKNFYKYKPGSMNYNYSNFGYGIIAAIIESVTGKRFNDYAREAIFNPLNMNASYLPNYIEGAGNVANIYRDGALSFSKDIALKGEERVSKFLLGQLYLLAQGNLYISAPDMAKLMIVLMSDGGYEGARILSKEAVDVINKERTVALRGHNKMRGLGLHITHSLVKGRTLRGHQGRAYGATNEMFYDLEDKTGVVYLSNGSKYTKAFNGFAAIGSEIINAVYDEI</sequence>
<organism evidence="2 3">
    <name type="scientific">Oxobacter pfennigii</name>
    <dbReference type="NCBI Taxonomy" id="36849"/>
    <lineage>
        <taxon>Bacteria</taxon>
        <taxon>Bacillati</taxon>
        <taxon>Bacillota</taxon>
        <taxon>Clostridia</taxon>
        <taxon>Eubacteriales</taxon>
        <taxon>Clostridiaceae</taxon>
        <taxon>Oxobacter</taxon>
    </lineage>
</organism>
<comment type="caution">
    <text evidence="2">The sequence shown here is derived from an EMBL/GenBank/DDBJ whole genome shotgun (WGS) entry which is preliminary data.</text>
</comment>
<dbReference type="Proteomes" id="UP000050326">
    <property type="component" value="Unassembled WGS sequence"/>
</dbReference>
<reference evidence="2 3" key="1">
    <citation type="submission" date="2015-09" db="EMBL/GenBank/DDBJ databases">
        <title>Genome sequence of Oxobacter pfennigii DSM 3222.</title>
        <authorList>
            <person name="Poehlein A."/>
            <person name="Bengelsdorf F.R."/>
            <person name="Schiel-Bengelsdorf B."/>
            <person name="Duerre P."/>
            <person name="Daniel R."/>
        </authorList>
    </citation>
    <scope>NUCLEOTIDE SEQUENCE [LARGE SCALE GENOMIC DNA]</scope>
    <source>
        <strain evidence="2 3">DSM 3222</strain>
    </source>
</reference>
<proteinExistence type="predicted"/>
<dbReference type="Pfam" id="PF00144">
    <property type="entry name" value="Beta-lactamase"/>
    <property type="match status" value="1"/>
</dbReference>
<name>A0A0P8WDX6_9CLOT</name>
<dbReference type="SUPFAM" id="SSF56601">
    <property type="entry name" value="beta-lactamase/transpeptidase-like"/>
    <property type="match status" value="1"/>
</dbReference>
<dbReference type="InterPro" id="IPR050491">
    <property type="entry name" value="AmpC-like"/>
</dbReference>
<dbReference type="STRING" id="36849.OXPF_01290"/>
<keyword evidence="3" id="KW-1185">Reference proteome</keyword>
<dbReference type="InterPro" id="IPR001466">
    <property type="entry name" value="Beta-lactam-related"/>
</dbReference>
<evidence type="ECO:0000313" key="2">
    <source>
        <dbReference type="EMBL" id="KPU46284.1"/>
    </source>
</evidence>
<evidence type="ECO:0000259" key="1">
    <source>
        <dbReference type="Pfam" id="PF00144"/>
    </source>
</evidence>
<dbReference type="AlphaFoldDB" id="A0A0P8WDX6"/>
<dbReference type="PANTHER" id="PTHR46825">
    <property type="entry name" value="D-ALANYL-D-ALANINE-CARBOXYPEPTIDASE/ENDOPEPTIDASE AMPH"/>
    <property type="match status" value="1"/>
</dbReference>
<dbReference type="Gene3D" id="3.40.710.10">
    <property type="entry name" value="DD-peptidase/beta-lactamase superfamily"/>
    <property type="match status" value="1"/>
</dbReference>